<feature type="domain" description="Glycosyltransferase 2-like" evidence="2">
    <location>
        <begin position="401"/>
        <end position="524"/>
    </location>
</feature>
<evidence type="ECO:0000259" key="1">
    <source>
        <dbReference type="Pfam" id="PF00534"/>
    </source>
</evidence>
<protein>
    <submittedName>
        <fullName evidence="3">Glycosyltransferase</fullName>
        <ecNumber evidence="3">2.4.-.-</ecNumber>
    </submittedName>
</protein>
<dbReference type="PANTHER" id="PTHR43685:SF2">
    <property type="entry name" value="GLYCOSYLTRANSFERASE 2-LIKE DOMAIN-CONTAINING PROTEIN"/>
    <property type="match status" value="1"/>
</dbReference>
<sequence>MNSVKKILFVSTMNEDWGGSEELWCRTIPHLLKMNYNIAVCKATINFEHPEFIKLMNLDVELVDLGKYAKRSRQSITEPFKRSVQIFKSLRNTPQEKDSEDYDRTYELGLLAYLKQHEVSLAVIAQGINFDGLGYGNICLAENVPYALLAQKAAEIHWPSHIDRAAMRNVYLNAKKAYFVSKHNCHLTEEQFSIHLRNTEIVCNPVKVKRYPRAYPGTQDGFRLACVGRYFLLDKGQDILIRILSQQKWKHRPLSISFIGAGIDELGLKELAKFCNLENAEFLGYQQNIEDIWDNFHALILPSRFEGSPLALLEAMACGRTAIASNAGGISELICDGHTGFLGEPTVKSFDEAMERAWDRRHDWKQMGSDACDFLQEKVPPLPELKFAQSLDSLCNEKLISVIIPTYNRAAMVEKAITSVLAQTYPFVQIIVADDGSTDETSAICDKYPQVNYLKLAHGGQAHARNEGLKFARGEFIASLDSDDTWEPQFLERCFEIIGKNELDFVFTNWMEKNETNENIERFSMCKVLKDVLAQNTEDTVLLDNMQLRQLYLTGCPSPSSSLLINRKSLRSNWSSEFKIADDWCLLMDMIYTRPCKAGFTQKVLWTKNRDGKNIYDGKDRMEVMRDLWVHDMSKLFSRFKAKFTKEETERIKLTLSRNYLQHSYYELRMKKRLKSSIKYSFLSFLANKKAGSFAFLSVIRKIKNFKKRSFQFN</sequence>
<dbReference type="SUPFAM" id="SSF53448">
    <property type="entry name" value="Nucleotide-diphospho-sugar transferases"/>
    <property type="match status" value="1"/>
</dbReference>
<comment type="caution">
    <text evidence="3">The sequence shown here is derived from an EMBL/GenBank/DDBJ whole genome shotgun (WGS) entry which is preliminary data.</text>
</comment>
<dbReference type="InterPro" id="IPR050834">
    <property type="entry name" value="Glycosyltransf_2"/>
</dbReference>
<reference evidence="3 4" key="1">
    <citation type="submission" date="2023-09" db="EMBL/GenBank/DDBJ databases">
        <authorList>
            <person name="Rey-Velasco X."/>
        </authorList>
    </citation>
    <scope>NUCLEOTIDE SEQUENCE [LARGE SCALE GENOMIC DNA]</scope>
    <source>
        <strain evidence="3 4">F117</strain>
    </source>
</reference>
<evidence type="ECO:0000313" key="4">
    <source>
        <dbReference type="Proteomes" id="UP001262582"/>
    </source>
</evidence>
<gene>
    <name evidence="3" type="ORF">RM539_03755</name>
</gene>
<dbReference type="SUPFAM" id="SSF53756">
    <property type="entry name" value="UDP-Glycosyltransferase/glycogen phosphorylase"/>
    <property type="match status" value="1"/>
</dbReference>
<dbReference type="PANTHER" id="PTHR43685">
    <property type="entry name" value="GLYCOSYLTRANSFERASE"/>
    <property type="match status" value="1"/>
</dbReference>
<dbReference type="InterPro" id="IPR001296">
    <property type="entry name" value="Glyco_trans_1"/>
</dbReference>
<dbReference type="RefSeq" id="WP_311502095.1">
    <property type="nucleotide sequence ID" value="NZ_JAVRHK010000002.1"/>
</dbReference>
<dbReference type="EC" id="2.4.-.-" evidence="3"/>
<dbReference type="Gene3D" id="3.90.550.10">
    <property type="entry name" value="Spore Coat Polysaccharide Biosynthesis Protein SpsA, Chain A"/>
    <property type="match status" value="1"/>
</dbReference>
<dbReference type="EMBL" id="JAVRHK010000002">
    <property type="protein sequence ID" value="MDT0675697.1"/>
    <property type="molecule type" value="Genomic_DNA"/>
</dbReference>
<dbReference type="CDD" id="cd00761">
    <property type="entry name" value="Glyco_tranf_GTA_type"/>
    <property type="match status" value="1"/>
</dbReference>
<organism evidence="3 4">
    <name type="scientific">Autumnicola musiva</name>
    <dbReference type="NCBI Taxonomy" id="3075589"/>
    <lineage>
        <taxon>Bacteria</taxon>
        <taxon>Pseudomonadati</taxon>
        <taxon>Bacteroidota</taxon>
        <taxon>Flavobacteriia</taxon>
        <taxon>Flavobacteriales</taxon>
        <taxon>Flavobacteriaceae</taxon>
        <taxon>Autumnicola</taxon>
    </lineage>
</organism>
<dbReference type="InterPro" id="IPR029044">
    <property type="entry name" value="Nucleotide-diphossugar_trans"/>
</dbReference>
<accession>A0ABU3D2E2</accession>
<dbReference type="Pfam" id="PF00535">
    <property type="entry name" value="Glycos_transf_2"/>
    <property type="match status" value="1"/>
</dbReference>
<name>A0ABU3D2E2_9FLAO</name>
<keyword evidence="4" id="KW-1185">Reference proteome</keyword>
<dbReference type="InterPro" id="IPR001173">
    <property type="entry name" value="Glyco_trans_2-like"/>
</dbReference>
<dbReference type="Proteomes" id="UP001262582">
    <property type="component" value="Unassembled WGS sequence"/>
</dbReference>
<feature type="domain" description="Glycosyl transferase family 1" evidence="1">
    <location>
        <begin position="223"/>
        <end position="362"/>
    </location>
</feature>
<proteinExistence type="predicted"/>
<dbReference type="Pfam" id="PF00534">
    <property type="entry name" value="Glycos_transf_1"/>
    <property type="match status" value="1"/>
</dbReference>
<dbReference type="GO" id="GO:0016757">
    <property type="term" value="F:glycosyltransferase activity"/>
    <property type="evidence" value="ECO:0007669"/>
    <property type="project" value="UniProtKB-KW"/>
</dbReference>
<keyword evidence="3" id="KW-0808">Transferase</keyword>
<dbReference type="Gene3D" id="3.40.50.2000">
    <property type="entry name" value="Glycogen Phosphorylase B"/>
    <property type="match status" value="2"/>
</dbReference>
<evidence type="ECO:0000313" key="3">
    <source>
        <dbReference type="EMBL" id="MDT0675697.1"/>
    </source>
</evidence>
<evidence type="ECO:0000259" key="2">
    <source>
        <dbReference type="Pfam" id="PF00535"/>
    </source>
</evidence>
<keyword evidence="3" id="KW-0328">Glycosyltransferase</keyword>